<dbReference type="Pfam" id="PF03184">
    <property type="entry name" value="DDE_1"/>
    <property type="match status" value="1"/>
</dbReference>
<dbReference type="PANTHER" id="PTHR19303">
    <property type="entry name" value="TRANSPOSON"/>
    <property type="match status" value="1"/>
</dbReference>
<sequence length="468" mass="53694">MEEAHVSPNMENIENESSEIKARKSYRLSFKKQVIEAARKTNISKASISYGVSRSCVRDWLKIRSKIGEVVNCSEGKTRRLEGGGRPVSDKEFDESLVKWIKNQREQKKRVSRRIIQLQAKAMATKENFVASNGWLQSFLKRHSLVMRRATTVCQKPPADYQDKIIDFLLYVEKKRKMTSYNYIYACDETAVYLDSSNSLTVEERGARQVSVRNTGHEKLHVTVMLTGRNDGFKCRPFVILPNKRPIPSIVEKYGKKLELSWRGRTFFNDPITADFLQQVLGSSLFGKRMLVWDSFRCHLSAETKRKLKELRIDTAVIPGGTTKFIQAPDVYWNAPFKAHIRRQYEDYMVHGQKSFTPSGNMRAPPMDIYLGWIINAWDALPSDLIVRSFRGCGLGPGLNGEDDDYIQCFKQDRELPGGLAMLKRKREEIEEDSICNLIAGVGVEDEKEEDNEEVDEADDSDMSLQFE</sequence>
<dbReference type="InterPro" id="IPR018586">
    <property type="entry name" value="Brinker_DNA-bd"/>
</dbReference>
<reference evidence="7" key="1">
    <citation type="submission" date="2010-08" db="EMBL/GenBank/DDBJ databases">
        <authorList>
            <consortium name="Caenorhabditis japonica Sequencing Consortium"/>
            <person name="Wilson R.K."/>
        </authorList>
    </citation>
    <scope>NUCLEOTIDE SEQUENCE [LARGE SCALE GENOMIC DNA]</scope>
    <source>
        <strain evidence="7">DF5081</strain>
    </source>
</reference>
<dbReference type="GO" id="GO:0005634">
    <property type="term" value="C:nucleus"/>
    <property type="evidence" value="ECO:0007669"/>
    <property type="project" value="UniProtKB-SubCell"/>
</dbReference>
<dbReference type="PANTHER" id="PTHR19303:SF74">
    <property type="entry name" value="POGO TRANSPOSABLE ELEMENT WITH KRAB DOMAIN"/>
    <property type="match status" value="1"/>
</dbReference>
<dbReference type="Pfam" id="PF03221">
    <property type="entry name" value="HTH_Tnp_Tc5"/>
    <property type="match status" value="1"/>
</dbReference>
<feature type="region of interest" description="Disordered" evidence="4">
    <location>
        <begin position="443"/>
        <end position="468"/>
    </location>
</feature>
<evidence type="ECO:0000256" key="2">
    <source>
        <dbReference type="ARBA" id="ARBA00023125"/>
    </source>
</evidence>
<keyword evidence="3" id="KW-0175">Coiled coil</keyword>
<dbReference type="SUPFAM" id="SSF46689">
    <property type="entry name" value="Homeodomain-like"/>
    <property type="match status" value="1"/>
</dbReference>
<dbReference type="GO" id="GO:0003677">
    <property type="term" value="F:DNA binding"/>
    <property type="evidence" value="ECO:0007669"/>
    <property type="project" value="UniProtKB-KW"/>
</dbReference>
<accession>A0A8R1DQJ4</accession>
<dbReference type="PROSITE" id="PS51253">
    <property type="entry name" value="HTH_CENPB"/>
    <property type="match status" value="1"/>
</dbReference>
<evidence type="ECO:0000259" key="5">
    <source>
        <dbReference type="PROSITE" id="PS51253"/>
    </source>
</evidence>
<comment type="subcellular location">
    <subcellularLocation>
        <location evidence="1">Nucleus</location>
    </subcellularLocation>
</comment>
<dbReference type="InterPro" id="IPR004875">
    <property type="entry name" value="DDE_SF_endonuclease_dom"/>
</dbReference>
<feature type="compositionally biased region" description="Acidic residues" evidence="4">
    <location>
        <begin position="444"/>
        <end position="462"/>
    </location>
</feature>
<dbReference type="InterPro" id="IPR009057">
    <property type="entry name" value="Homeodomain-like_sf"/>
</dbReference>
<evidence type="ECO:0000313" key="6">
    <source>
        <dbReference type="EnsemblMetazoa" id="CJA08743.1"/>
    </source>
</evidence>
<proteinExistence type="predicted"/>
<feature type="domain" description="HTH CENPB-type" evidence="5">
    <location>
        <begin position="81"/>
        <end position="149"/>
    </location>
</feature>
<keyword evidence="2" id="KW-0238">DNA-binding</keyword>
<reference evidence="6" key="2">
    <citation type="submission" date="2022-06" db="UniProtKB">
        <authorList>
            <consortium name="EnsemblMetazoa"/>
        </authorList>
    </citation>
    <scope>IDENTIFICATION</scope>
    <source>
        <strain evidence="6">DF5081</strain>
    </source>
</reference>
<feature type="coiled-coil region" evidence="3">
    <location>
        <begin position="101"/>
        <end position="128"/>
    </location>
</feature>
<evidence type="ECO:0000256" key="1">
    <source>
        <dbReference type="ARBA" id="ARBA00004123"/>
    </source>
</evidence>
<dbReference type="InterPro" id="IPR006600">
    <property type="entry name" value="HTH_CenpB_DNA-bd_dom"/>
</dbReference>
<keyword evidence="7" id="KW-1185">Reference proteome</keyword>
<dbReference type="SMART" id="SM00674">
    <property type="entry name" value="CENPB"/>
    <property type="match status" value="1"/>
</dbReference>
<dbReference type="Pfam" id="PF09607">
    <property type="entry name" value="BrkDBD"/>
    <property type="match status" value="1"/>
</dbReference>
<protein>
    <submittedName>
        <fullName evidence="6">HTH CENPB-type domain-containing protein</fullName>
    </submittedName>
</protein>
<evidence type="ECO:0000256" key="3">
    <source>
        <dbReference type="SAM" id="Coils"/>
    </source>
</evidence>
<dbReference type="Gene3D" id="1.10.10.60">
    <property type="entry name" value="Homeodomain-like"/>
    <property type="match status" value="1"/>
</dbReference>
<organism evidence="6 7">
    <name type="scientific">Caenorhabditis japonica</name>
    <dbReference type="NCBI Taxonomy" id="281687"/>
    <lineage>
        <taxon>Eukaryota</taxon>
        <taxon>Metazoa</taxon>
        <taxon>Ecdysozoa</taxon>
        <taxon>Nematoda</taxon>
        <taxon>Chromadorea</taxon>
        <taxon>Rhabditida</taxon>
        <taxon>Rhabditina</taxon>
        <taxon>Rhabditomorpha</taxon>
        <taxon>Rhabditoidea</taxon>
        <taxon>Rhabditidae</taxon>
        <taxon>Peloderinae</taxon>
        <taxon>Caenorhabditis</taxon>
    </lineage>
</organism>
<dbReference type="AlphaFoldDB" id="A0A8R1DQJ4"/>
<dbReference type="EnsemblMetazoa" id="CJA08743.1">
    <property type="protein sequence ID" value="CJA08743.1"/>
    <property type="gene ID" value="WBGene00127945"/>
</dbReference>
<evidence type="ECO:0000256" key="4">
    <source>
        <dbReference type="SAM" id="MobiDB-lite"/>
    </source>
</evidence>
<name>A0A8R1DQJ4_CAEJA</name>
<dbReference type="InterPro" id="IPR050863">
    <property type="entry name" value="CenT-Element_Derived"/>
</dbReference>
<evidence type="ECO:0000313" key="7">
    <source>
        <dbReference type="Proteomes" id="UP000005237"/>
    </source>
</evidence>
<dbReference type="Proteomes" id="UP000005237">
    <property type="component" value="Unassembled WGS sequence"/>
</dbReference>